<name>A0AAV1ICK2_9CHLO</name>
<keyword evidence="3" id="KW-1185">Reference proteome</keyword>
<feature type="compositionally biased region" description="Acidic residues" evidence="1">
    <location>
        <begin position="93"/>
        <end position="109"/>
    </location>
</feature>
<evidence type="ECO:0000256" key="1">
    <source>
        <dbReference type="SAM" id="MobiDB-lite"/>
    </source>
</evidence>
<reference evidence="2 3" key="1">
    <citation type="submission" date="2023-10" db="EMBL/GenBank/DDBJ databases">
        <authorList>
            <person name="Maclean D."/>
            <person name="Macfadyen A."/>
        </authorList>
    </citation>
    <scope>NUCLEOTIDE SEQUENCE [LARGE SCALE GENOMIC DNA]</scope>
</reference>
<gene>
    <name evidence="2" type="ORF">CVIRNUC_007193</name>
</gene>
<organism evidence="2 3">
    <name type="scientific">Coccomyxa viridis</name>
    <dbReference type="NCBI Taxonomy" id="1274662"/>
    <lineage>
        <taxon>Eukaryota</taxon>
        <taxon>Viridiplantae</taxon>
        <taxon>Chlorophyta</taxon>
        <taxon>core chlorophytes</taxon>
        <taxon>Trebouxiophyceae</taxon>
        <taxon>Trebouxiophyceae incertae sedis</taxon>
        <taxon>Coccomyxaceae</taxon>
        <taxon>Coccomyxa</taxon>
    </lineage>
</organism>
<dbReference type="AlphaFoldDB" id="A0AAV1ICK2"/>
<sequence>MKNGNLCRARSQVGAKTLPKSQDLRPMQRWAKAGQRSMWHTKRRQPQRAYQKTKTFIELGVSENFGLLVDLPLRQDSKMEARGHKRAREEDWYFSEDDESADDSSDEDYVPGNLGRQRAQRKPREARAKRRRSEAAAAPAEKTAPPVSERCSKRRIVVKLPTRPAISEASVAAAKGFFKEHTLNGLSANAPEFLREPSAADKADLFASSGEEAGDGWAQKDASRRTSASGSPRSEESSQTACSRSMGGKVKPREGRAAKNTDLHGFTAMGLFNDSMQDALIPEPPAGNNLQQHLLSPDGSAFQDKSEGALINLGTAIHSEVLFLMPFQAAPGMHMHMPL</sequence>
<dbReference type="EMBL" id="CAUYUE010000009">
    <property type="protein sequence ID" value="CAK0783990.1"/>
    <property type="molecule type" value="Genomic_DNA"/>
</dbReference>
<accession>A0AAV1ICK2</accession>
<evidence type="ECO:0000313" key="3">
    <source>
        <dbReference type="Proteomes" id="UP001314263"/>
    </source>
</evidence>
<proteinExistence type="predicted"/>
<feature type="region of interest" description="Disordered" evidence="1">
    <location>
        <begin position="1"/>
        <end position="25"/>
    </location>
</feature>
<dbReference type="Proteomes" id="UP001314263">
    <property type="component" value="Unassembled WGS sequence"/>
</dbReference>
<comment type="caution">
    <text evidence="2">The sequence shown here is derived from an EMBL/GenBank/DDBJ whole genome shotgun (WGS) entry which is preliminary data.</text>
</comment>
<evidence type="ECO:0000313" key="2">
    <source>
        <dbReference type="EMBL" id="CAK0783990.1"/>
    </source>
</evidence>
<protein>
    <submittedName>
        <fullName evidence="2">Uncharacterized protein</fullName>
    </submittedName>
</protein>
<feature type="region of interest" description="Disordered" evidence="1">
    <location>
        <begin position="93"/>
        <end position="149"/>
    </location>
</feature>
<feature type="region of interest" description="Disordered" evidence="1">
    <location>
        <begin position="210"/>
        <end position="257"/>
    </location>
</feature>